<dbReference type="InterPro" id="IPR032828">
    <property type="entry name" value="PolyA_RNA-bd"/>
</dbReference>
<sequence length="424" mass="48542">MKDVVRIPFSEHGINERQICKKAQTILKALTKAGYEAYLVGGAVRDLLLGKQPKDFDIATSAHPEQIKKVLPSTRIIGRRFRLAHVHFGREYLEVATFRAPHDESDKGQVSHDGRIIHDNVYGTVAEDAVRRDFTINALFYELSTGDVLDFVDGMGDIKRQQLRLIGDPKMRYREDPVRMLRGIRFMAKLDFTLEIETQTPICELSELLSTIAPARLFDETLKLFHSGKAVLTLNLLRKYALFSCLFPLAEQSLEEDKSGLFFNLVMAALTNTDKRIRAGKPVTPAFLFAVMLWHQVQKGAQMYRELGNPDLQSMHMAASDVLGHQVKSTAVPRRFSNVTREIWTMQGRFQFKACRRALNFIGNKRFRAAYDFMCLRASSGEPFEEDCKWWTLFQELSSEDQLAMCNAASSPKRNRSGRRRRRK</sequence>
<accession>A0A7V2WTU7</accession>
<evidence type="ECO:0000256" key="3">
    <source>
        <dbReference type="ARBA" id="ARBA00022741"/>
    </source>
</evidence>
<dbReference type="HAMAP" id="MF_00957">
    <property type="entry name" value="PolyA_pol"/>
    <property type="match status" value="1"/>
</dbReference>
<dbReference type="Pfam" id="PF12626">
    <property type="entry name" value="PolyA_pol_arg_C"/>
    <property type="match status" value="1"/>
</dbReference>
<comment type="similarity">
    <text evidence="7 8">Belongs to the tRNA nucleotidyltransferase/poly(A) polymerase family.</text>
</comment>
<dbReference type="PANTHER" id="PTHR43051:SF1">
    <property type="entry name" value="POLYNUCLEOTIDE ADENYLYLTRANSFERASE FAMILY PROTEIN"/>
    <property type="match status" value="1"/>
</dbReference>
<reference evidence="12" key="1">
    <citation type="journal article" date="2020" name="mSystems">
        <title>Genome- and Community-Level Interaction Insights into Carbon Utilization and Element Cycling Functions of Hydrothermarchaeota in Hydrothermal Sediment.</title>
        <authorList>
            <person name="Zhou Z."/>
            <person name="Liu Y."/>
            <person name="Xu W."/>
            <person name="Pan J."/>
            <person name="Luo Z.H."/>
            <person name="Li M."/>
        </authorList>
    </citation>
    <scope>NUCLEOTIDE SEQUENCE [LARGE SCALE GENOMIC DNA]</scope>
    <source>
        <strain evidence="12">HyVt-493</strain>
    </source>
</reference>
<organism evidence="12">
    <name type="scientific">Leucothrix mucor</name>
    <dbReference type="NCBI Taxonomy" id="45248"/>
    <lineage>
        <taxon>Bacteria</taxon>
        <taxon>Pseudomonadati</taxon>
        <taxon>Pseudomonadota</taxon>
        <taxon>Gammaproteobacteria</taxon>
        <taxon>Thiotrichales</taxon>
        <taxon>Thiotrichaceae</taxon>
        <taxon>Leucothrix</taxon>
    </lineage>
</organism>
<feature type="domain" description="Poly A polymerase head" evidence="9">
    <location>
        <begin position="37"/>
        <end position="164"/>
    </location>
</feature>
<keyword evidence="6 7" id="KW-0804">Transcription</keyword>
<keyword evidence="2 7" id="KW-0808">Transferase</keyword>
<evidence type="ECO:0000313" key="12">
    <source>
        <dbReference type="EMBL" id="HFC91403.1"/>
    </source>
</evidence>
<evidence type="ECO:0000259" key="10">
    <source>
        <dbReference type="Pfam" id="PF12626"/>
    </source>
</evidence>
<evidence type="ECO:0000256" key="4">
    <source>
        <dbReference type="ARBA" id="ARBA00022840"/>
    </source>
</evidence>
<dbReference type="InterPro" id="IPR025866">
    <property type="entry name" value="PolyA_pol_arg_C_dom"/>
</dbReference>
<keyword evidence="12" id="KW-0548">Nucleotidyltransferase</keyword>
<name>A0A7V2WTU7_LEUMU</name>
<dbReference type="InterPro" id="IPR052191">
    <property type="entry name" value="tRNA_ntf/polyA_polymerase_I"/>
</dbReference>
<evidence type="ECO:0000259" key="11">
    <source>
        <dbReference type="Pfam" id="PF12627"/>
    </source>
</evidence>
<protein>
    <recommendedName>
        <fullName evidence="7">Poly(A) polymerase I</fullName>
        <shortName evidence="7">PAP I</shortName>
        <ecNumber evidence="7">2.7.7.19</ecNumber>
    </recommendedName>
</protein>
<keyword evidence="3 7" id="KW-0547">Nucleotide-binding</keyword>
<evidence type="ECO:0000256" key="2">
    <source>
        <dbReference type="ARBA" id="ARBA00022679"/>
    </source>
</evidence>
<dbReference type="GO" id="GO:0003723">
    <property type="term" value="F:RNA binding"/>
    <property type="evidence" value="ECO:0007669"/>
    <property type="project" value="UniProtKB-UniRule"/>
</dbReference>
<dbReference type="EMBL" id="DRMS01000044">
    <property type="protein sequence ID" value="HFC91403.1"/>
    <property type="molecule type" value="Genomic_DNA"/>
</dbReference>
<dbReference type="SUPFAM" id="SSF81891">
    <property type="entry name" value="Poly A polymerase C-terminal region-like"/>
    <property type="match status" value="1"/>
</dbReference>
<dbReference type="CDD" id="cd05398">
    <property type="entry name" value="NT_ClassII-CCAase"/>
    <property type="match status" value="1"/>
</dbReference>
<feature type="active site" evidence="7">
    <location>
        <position position="55"/>
    </location>
</feature>
<gene>
    <name evidence="7 12" type="primary">pcnB</name>
    <name evidence="12" type="ORF">ENJ51_01175</name>
</gene>
<dbReference type="AlphaFoldDB" id="A0A7V2WTU7"/>
<comment type="function">
    <text evidence="7">Adds poly(A) tail to the 3' end of many RNAs, which usually targets these RNAs for decay. Plays a significant role in the global control of gene expression, through influencing the rate of transcript degradation, and in the general RNA quality control.</text>
</comment>
<dbReference type="Proteomes" id="UP000885750">
    <property type="component" value="Unassembled WGS sequence"/>
</dbReference>
<feature type="active site" evidence="7">
    <location>
        <position position="133"/>
    </location>
</feature>
<dbReference type="PANTHER" id="PTHR43051">
    <property type="entry name" value="POLYNUCLEOTIDE ADENYLYLTRANSFERASE FAMILY PROTEIN"/>
    <property type="match status" value="1"/>
</dbReference>
<dbReference type="Gene3D" id="3.30.460.10">
    <property type="entry name" value="Beta Polymerase, domain 2"/>
    <property type="match status" value="1"/>
</dbReference>
<comment type="catalytic activity">
    <reaction evidence="7">
        <text>RNA(n) + ATP = RNA(n)-3'-adenine ribonucleotide + diphosphate</text>
        <dbReference type="Rhea" id="RHEA:11332"/>
        <dbReference type="Rhea" id="RHEA-COMP:14527"/>
        <dbReference type="Rhea" id="RHEA-COMP:17347"/>
        <dbReference type="ChEBI" id="CHEBI:30616"/>
        <dbReference type="ChEBI" id="CHEBI:33019"/>
        <dbReference type="ChEBI" id="CHEBI:140395"/>
        <dbReference type="ChEBI" id="CHEBI:173115"/>
        <dbReference type="EC" id="2.7.7.19"/>
    </reaction>
</comment>
<keyword evidence="4 7" id="KW-0067">ATP-binding</keyword>
<dbReference type="GO" id="GO:0005524">
    <property type="term" value="F:ATP binding"/>
    <property type="evidence" value="ECO:0007669"/>
    <property type="project" value="UniProtKB-UniRule"/>
</dbReference>
<dbReference type="InterPro" id="IPR043519">
    <property type="entry name" value="NT_sf"/>
</dbReference>
<keyword evidence="1 7" id="KW-0507">mRNA processing</keyword>
<evidence type="ECO:0000256" key="1">
    <source>
        <dbReference type="ARBA" id="ARBA00022664"/>
    </source>
</evidence>
<keyword evidence="5 7" id="KW-0694">RNA-binding</keyword>
<feature type="domain" description="tRNA nucleotidyltransferase/poly(A) polymerase RNA and SrmB- binding" evidence="11">
    <location>
        <begin position="191"/>
        <end position="251"/>
    </location>
</feature>
<evidence type="ECO:0000256" key="6">
    <source>
        <dbReference type="ARBA" id="ARBA00023163"/>
    </source>
</evidence>
<dbReference type="InterPro" id="IPR002646">
    <property type="entry name" value="PolA_pol_head_dom"/>
</dbReference>
<dbReference type="SUPFAM" id="SSF81301">
    <property type="entry name" value="Nucleotidyltransferase"/>
    <property type="match status" value="1"/>
</dbReference>
<dbReference type="EC" id="2.7.7.19" evidence="7"/>
<evidence type="ECO:0000259" key="9">
    <source>
        <dbReference type="Pfam" id="PF01743"/>
    </source>
</evidence>
<dbReference type="GO" id="GO:1990817">
    <property type="term" value="F:poly(A) RNA polymerase activity"/>
    <property type="evidence" value="ECO:0007669"/>
    <property type="project" value="UniProtKB-UniRule"/>
</dbReference>
<dbReference type="Pfam" id="PF01743">
    <property type="entry name" value="PolyA_pol"/>
    <property type="match status" value="1"/>
</dbReference>
<dbReference type="NCBIfam" id="TIGR01942">
    <property type="entry name" value="pcnB"/>
    <property type="match status" value="1"/>
</dbReference>
<dbReference type="Gene3D" id="1.10.3090.10">
    <property type="entry name" value="cca-adding enzyme, domain 2"/>
    <property type="match status" value="1"/>
</dbReference>
<proteinExistence type="inferred from homology"/>
<evidence type="ECO:0000256" key="5">
    <source>
        <dbReference type="ARBA" id="ARBA00022884"/>
    </source>
</evidence>
<dbReference type="Pfam" id="PF12627">
    <property type="entry name" value="PolyA_pol_RNAbd"/>
    <property type="match status" value="1"/>
</dbReference>
<dbReference type="InterPro" id="IPR010206">
    <property type="entry name" value="PolA_pol_I"/>
</dbReference>
<dbReference type="GO" id="GO:0043633">
    <property type="term" value="P:polyadenylation-dependent RNA catabolic process"/>
    <property type="evidence" value="ECO:0007669"/>
    <property type="project" value="InterPro"/>
</dbReference>
<feature type="active site" evidence="7">
    <location>
        <position position="57"/>
    </location>
</feature>
<feature type="domain" description="Polymerase A arginine-rich C-terminal" evidence="10">
    <location>
        <begin position="308"/>
        <end position="423"/>
    </location>
</feature>
<evidence type="ECO:0000256" key="8">
    <source>
        <dbReference type="RuleBase" id="RU003953"/>
    </source>
</evidence>
<dbReference type="GO" id="GO:0006397">
    <property type="term" value="P:mRNA processing"/>
    <property type="evidence" value="ECO:0007669"/>
    <property type="project" value="UniProtKB-KW"/>
</dbReference>
<comment type="caution">
    <text evidence="12">The sequence shown here is derived from an EMBL/GenBank/DDBJ whole genome shotgun (WGS) entry which is preliminary data.</text>
</comment>
<evidence type="ECO:0000256" key="7">
    <source>
        <dbReference type="HAMAP-Rule" id="MF_00957"/>
    </source>
</evidence>